<gene>
    <name evidence="2" type="ORF">DYI23_19995</name>
</gene>
<dbReference type="RefSeq" id="WP_213217827.1">
    <property type="nucleotide sequence ID" value="NZ_JBDWBU010000007.1"/>
</dbReference>
<keyword evidence="1" id="KW-1133">Transmembrane helix</keyword>
<dbReference type="Proteomes" id="UP000705379">
    <property type="component" value="Unassembled WGS sequence"/>
</dbReference>
<comment type="caution">
    <text evidence="2">The sequence shown here is derived from an EMBL/GenBank/DDBJ whole genome shotgun (WGS) entry which is preliminary data.</text>
</comment>
<protein>
    <submittedName>
        <fullName evidence="2">DUF805 domain-containing protein</fullName>
    </submittedName>
</protein>
<feature type="transmembrane region" description="Helical" evidence="1">
    <location>
        <begin position="30"/>
        <end position="51"/>
    </location>
</feature>
<keyword evidence="1" id="KW-0812">Transmembrane</keyword>
<keyword evidence="1" id="KW-0472">Membrane</keyword>
<proteinExistence type="predicted"/>
<feature type="transmembrane region" description="Helical" evidence="1">
    <location>
        <begin position="71"/>
        <end position="89"/>
    </location>
</feature>
<dbReference type="PANTHER" id="PTHR34980">
    <property type="entry name" value="INNER MEMBRANE PROTEIN-RELATED-RELATED"/>
    <property type="match status" value="1"/>
</dbReference>
<sequence length="142" mass="15943">MSSNDSQVNATPGLAWLLASPIGRLGREPYWLVLFLVWIVIGIAINMWFGSIDQDVSIENLTLQGFVESNPLFPVLFFVLQWVELALVIKRCQDIGITGFTALLIFVPGVNILVVLVLGFIPSQQMPNRFGPFPNSYYRRKS</sequence>
<dbReference type="Pfam" id="PF05656">
    <property type="entry name" value="DUF805"/>
    <property type="match status" value="1"/>
</dbReference>
<evidence type="ECO:0000313" key="2">
    <source>
        <dbReference type="EMBL" id="MBS8262518.1"/>
    </source>
</evidence>
<dbReference type="GO" id="GO:0005886">
    <property type="term" value="C:plasma membrane"/>
    <property type="evidence" value="ECO:0007669"/>
    <property type="project" value="TreeGrafter"/>
</dbReference>
<dbReference type="InterPro" id="IPR008523">
    <property type="entry name" value="DUF805"/>
</dbReference>
<organism evidence="2 3">
    <name type="scientific">Roseibium polysiphoniae</name>
    <dbReference type="NCBI Taxonomy" id="2571221"/>
    <lineage>
        <taxon>Bacteria</taxon>
        <taxon>Pseudomonadati</taxon>
        <taxon>Pseudomonadota</taxon>
        <taxon>Alphaproteobacteria</taxon>
        <taxon>Hyphomicrobiales</taxon>
        <taxon>Stappiaceae</taxon>
        <taxon>Roseibium</taxon>
    </lineage>
</organism>
<reference evidence="2" key="1">
    <citation type="submission" date="2018-08" db="EMBL/GenBank/DDBJ databases">
        <authorList>
            <person name="Jin W."/>
            <person name="Wang H."/>
            <person name="Yang Y."/>
            <person name="Li M."/>
            <person name="Liu J."/>
        </authorList>
    </citation>
    <scope>NUCLEOTIDE SEQUENCE</scope>
    <source>
        <strain evidence="2">AESS21</strain>
    </source>
</reference>
<name>A0A944CIN3_9HYPH</name>
<evidence type="ECO:0000313" key="3">
    <source>
        <dbReference type="Proteomes" id="UP000705379"/>
    </source>
</evidence>
<evidence type="ECO:0000256" key="1">
    <source>
        <dbReference type="SAM" id="Phobius"/>
    </source>
</evidence>
<dbReference type="AlphaFoldDB" id="A0A944CIN3"/>
<feature type="transmembrane region" description="Helical" evidence="1">
    <location>
        <begin position="101"/>
        <end position="121"/>
    </location>
</feature>
<reference evidence="2" key="2">
    <citation type="journal article" date="2021" name="Microorganisms">
        <title>Bacterial Dimethylsulfoniopropionate Biosynthesis in the East China Sea.</title>
        <authorList>
            <person name="Liu J."/>
            <person name="Zhang Y."/>
            <person name="Liu J."/>
            <person name="Zhong H."/>
            <person name="Williams B.T."/>
            <person name="Zheng Y."/>
            <person name="Curson A.R.J."/>
            <person name="Sun C."/>
            <person name="Sun H."/>
            <person name="Song D."/>
            <person name="Wagner Mackenzie B."/>
            <person name="Bermejo Martinez A."/>
            <person name="Todd J.D."/>
            <person name="Zhang X.H."/>
        </authorList>
    </citation>
    <scope>NUCLEOTIDE SEQUENCE</scope>
    <source>
        <strain evidence="2">AESS21</strain>
    </source>
</reference>
<accession>A0A944CIN3</accession>
<dbReference type="EMBL" id="QTKU01000005">
    <property type="protein sequence ID" value="MBS8262518.1"/>
    <property type="molecule type" value="Genomic_DNA"/>
</dbReference>